<dbReference type="PROSITE" id="PS00028">
    <property type="entry name" value="ZINC_FINGER_C2H2_1"/>
    <property type="match status" value="8"/>
</dbReference>
<dbReference type="InterPro" id="IPR050329">
    <property type="entry name" value="GLI_C2H2-zinc-finger"/>
</dbReference>
<dbReference type="SUPFAM" id="SSF118359">
    <property type="entry name" value="Expressed protein At2g23090/F21P24.15"/>
    <property type="match status" value="1"/>
</dbReference>
<dbReference type="GO" id="GO:0000978">
    <property type="term" value="F:RNA polymerase II cis-regulatory region sequence-specific DNA binding"/>
    <property type="evidence" value="ECO:0007669"/>
    <property type="project" value="TreeGrafter"/>
</dbReference>
<dbReference type="VEuPathDB" id="VectorBase:AARA018318"/>
<protein>
    <recommendedName>
        <fullName evidence="7">Protein krueppel</fullName>
    </recommendedName>
</protein>
<dbReference type="GO" id="GO:0005634">
    <property type="term" value="C:nucleus"/>
    <property type="evidence" value="ECO:0007669"/>
    <property type="project" value="InterPro"/>
</dbReference>
<reference evidence="5" key="1">
    <citation type="submission" date="2022-08" db="UniProtKB">
        <authorList>
            <consortium name="EnsemblMetazoa"/>
        </authorList>
    </citation>
    <scope>IDENTIFICATION</scope>
    <source>
        <strain evidence="5">Dongola</strain>
    </source>
</reference>
<keyword evidence="2" id="KW-0677">Repeat</keyword>
<dbReference type="RefSeq" id="XP_040170539.1">
    <property type="nucleotide sequence ID" value="XM_040314605.1"/>
</dbReference>
<keyword evidence="3" id="KW-0863">Zinc-finger</keyword>
<dbReference type="EMBL" id="APCN01002493">
    <property type="status" value="NOT_ANNOTATED_CDS"/>
    <property type="molecule type" value="Genomic_DNA"/>
</dbReference>
<dbReference type="SMART" id="SM00355">
    <property type="entry name" value="ZnF_C2H2"/>
    <property type="match status" value="9"/>
</dbReference>
<dbReference type="Pfam" id="PF07776">
    <property type="entry name" value="zf-AD"/>
    <property type="match status" value="1"/>
</dbReference>
<proteinExistence type="predicted"/>
<dbReference type="SMART" id="SM00868">
    <property type="entry name" value="zf-AD"/>
    <property type="match status" value="1"/>
</dbReference>
<dbReference type="InterPro" id="IPR036236">
    <property type="entry name" value="Znf_C2H2_sf"/>
</dbReference>
<dbReference type="PROSITE" id="PS51915">
    <property type="entry name" value="ZAD"/>
    <property type="match status" value="1"/>
</dbReference>
<keyword evidence="4" id="KW-0862">Zinc</keyword>
<evidence type="ECO:0000313" key="6">
    <source>
        <dbReference type="Proteomes" id="UP000075840"/>
    </source>
</evidence>
<dbReference type="AlphaFoldDB" id="A0A499FTC8"/>
<dbReference type="Gene3D" id="3.40.1800.20">
    <property type="match status" value="1"/>
</dbReference>
<dbReference type="GeneID" id="120904528"/>
<dbReference type="GO" id="GO:0045944">
    <property type="term" value="P:positive regulation of transcription by RNA polymerase II"/>
    <property type="evidence" value="ECO:0007669"/>
    <property type="project" value="UniProtKB-ARBA"/>
</dbReference>
<dbReference type="PANTHER" id="PTHR19818:SF139">
    <property type="entry name" value="PAIR-RULE PROTEIN ODD-PAIRED"/>
    <property type="match status" value="1"/>
</dbReference>
<dbReference type="EnsemblMetazoa" id="AARA018318-RA">
    <property type="protein sequence ID" value="AARA018318-PA"/>
    <property type="gene ID" value="AARA018318"/>
</dbReference>
<dbReference type="PANTHER" id="PTHR19818">
    <property type="entry name" value="ZINC FINGER PROTEIN ZIC AND GLI"/>
    <property type="match status" value="1"/>
</dbReference>
<dbReference type="GO" id="GO:0000981">
    <property type="term" value="F:DNA-binding transcription factor activity, RNA polymerase II-specific"/>
    <property type="evidence" value="ECO:0007669"/>
    <property type="project" value="TreeGrafter"/>
</dbReference>
<evidence type="ECO:0000256" key="4">
    <source>
        <dbReference type="ARBA" id="ARBA00022833"/>
    </source>
</evidence>
<accession>A0A499FTC8</accession>
<keyword evidence="1" id="KW-0479">Metal-binding</keyword>
<dbReference type="PROSITE" id="PS50157">
    <property type="entry name" value="ZINC_FINGER_C2H2_2"/>
    <property type="match status" value="8"/>
</dbReference>
<evidence type="ECO:0008006" key="7">
    <source>
        <dbReference type="Google" id="ProtNLM"/>
    </source>
</evidence>
<dbReference type="Gene3D" id="3.30.160.60">
    <property type="entry name" value="Classic Zinc Finger"/>
    <property type="match status" value="5"/>
</dbReference>
<organism evidence="5 6">
    <name type="scientific">Anopheles arabiensis</name>
    <name type="common">Mosquito</name>
    <dbReference type="NCBI Taxonomy" id="7173"/>
    <lineage>
        <taxon>Eukaryota</taxon>
        <taxon>Metazoa</taxon>
        <taxon>Ecdysozoa</taxon>
        <taxon>Arthropoda</taxon>
        <taxon>Hexapoda</taxon>
        <taxon>Insecta</taxon>
        <taxon>Pterygota</taxon>
        <taxon>Neoptera</taxon>
        <taxon>Endopterygota</taxon>
        <taxon>Diptera</taxon>
        <taxon>Nematocera</taxon>
        <taxon>Culicoidea</taxon>
        <taxon>Culicidae</taxon>
        <taxon>Anophelinae</taxon>
        <taxon>Anopheles</taxon>
    </lineage>
</organism>
<dbReference type="Proteomes" id="UP000075840">
    <property type="component" value="Unassembled WGS sequence"/>
</dbReference>
<dbReference type="InterPro" id="IPR013087">
    <property type="entry name" value="Znf_C2H2_type"/>
</dbReference>
<sequence length="418" mass="48059">MLQQFLCRVCATSDAACVLMDIFEKHGAEHSVADILLELASVVVTVDDGFPQQCCMQCHADLVQAVSVRRKCIETEQLFRIKIEPNACHADDAYDVNQADNASIAPSDDEDDSNDKNPFYHCCECATDFSDSDTLREHYESKHANTIYGWQSFGISEISLFDSTDDEQETKGEILYRPLNVPPQNNPPYKCCGCKAVFVTVDQLHQHSTVHARNAEEFDEDKPYQCDVCYRAFVSKLRVREHQMGRWFERYQCAVCGVMFGRLNQCNAHERNHTARKVNCVACGKEFNNSKNLYRHEQIVHVDPNSRKKYICNVCGARVLSSSYLKVHMRLHSKENPYSCNLCGARFKVARYLKWHLRKHKELYPCKQCGLSCQSYSLLQDHMKSHFVGRKYSCTFCPKFFCQKPGLINHLNKVHKSE</sequence>
<evidence type="ECO:0000313" key="5">
    <source>
        <dbReference type="EnsemblMetazoa" id="AARA018318-PA"/>
    </source>
</evidence>
<name>A0A499FTC8_ANOAR</name>
<keyword evidence="6" id="KW-1185">Reference proteome</keyword>
<dbReference type="SUPFAM" id="SSF57667">
    <property type="entry name" value="beta-beta-alpha zinc fingers"/>
    <property type="match status" value="4"/>
</dbReference>
<dbReference type="InterPro" id="IPR012934">
    <property type="entry name" value="Znf_AD"/>
</dbReference>
<evidence type="ECO:0000256" key="1">
    <source>
        <dbReference type="ARBA" id="ARBA00022723"/>
    </source>
</evidence>
<dbReference type="Pfam" id="PF00096">
    <property type="entry name" value="zf-C2H2"/>
    <property type="match status" value="4"/>
</dbReference>
<dbReference type="VEuPathDB" id="VectorBase:AARA21_015673"/>
<evidence type="ECO:0000256" key="3">
    <source>
        <dbReference type="ARBA" id="ARBA00022771"/>
    </source>
</evidence>
<dbReference type="SUPFAM" id="SSF57716">
    <property type="entry name" value="Glucocorticoid receptor-like (DNA-binding domain)"/>
    <property type="match status" value="1"/>
</dbReference>
<dbReference type="GO" id="GO:0008270">
    <property type="term" value="F:zinc ion binding"/>
    <property type="evidence" value="ECO:0007669"/>
    <property type="project" value="UniProtKB-UniRule"/>
</dbReference>
<evidence type="ECO:0000256" key="2">
    <source>
        <dbReference type="ARBA" id="ARBA00022737"/>
    </source>
</evidence>
<dbReference type="FunFam" id="3.30.160.60:FF:000446">
    <property type="entry name" value="Zinc finger protein"/>
    <property type="match status" value="1"/>
</dbReference>